<evidence type="ECO:0000313" key="1">
    <source>
        <dbReference type="EMBL" id="MBS4538405.1"/>
    </source>
</evidence>
<organism evidence="1 2">
    <name type="scientific">Anaeromonas frigoriresistens</name>
    <dbReference type="NCBI Taxonomy" id="2683708"/>
    <lineage>
        <taxon>Bacteria</taxon>
        <taxon>Bacillati</taxon>
        <taxon>Bacillota</taxon>
        <taxon>Tissierellia</taxon>
        <taxon>Tissierellales</taxon>
        <taxon>Thermohalobacteraceae</taxon>
        <taxon>Anaeromonas</taxon>
    </lineage>
</organism>
<name>A0A942UVS6_9FIRM</name>
<accession>A0A942UVS6</accession>
<keyword evidence="2" id="KW-1185">Reference proteome</keyword>
<reference evidence="1" key="1">
    <citation type="submission" date="2019-12" db="EMBL/GenBank/DDBJ databases">
        <title>Clostridiaceae gen. nov. sp. nov., isolated from sediment in Xinjiang, China.</title>
        <authorList>
            <person name="Zhang R."/>
        </authorList>
    </citation>
    <scope>NUCLEOTIDE SEQUENCE</scope>
    <source>
        <strain evidence="1">D2Q-11</strain>
    </source>
</reference>
<gene>
    <name evidence="1" type="ORF">GOQ27_08005</name>
</gene>
<dbReference type="Proteomes" id="UP000724672">
    <property type="component" value="Unassembled WGS sequence"/>
</dbReference>
<comment type="caution">
    <text evidence="1">The sequence shown here is derived from an EMBL/GenBank/DDBJ whole genome shotgun (WGS) entry which is preliminary data.</text>
</comment>
<dbReference type="AlphaFoldDB" id="A0A942UVS6"/>
<sequence>MPGSEEEKLLAYVIFEERNKQPWTIVGIAIRMIHCNMCGSKIGGKKSSLPITKYSR</sequence>
<dbReference type="RefSeq" id="WP_203366326.1">
    <property type="nucleotide sequence ID" value="NZ_WSFT01000031.1"/>
</dbReference>
<protein>
    <submittedName>
        <fullName evidence="1">Uncharacterized protein</fullName>
    </submittedName>
</protein>
<evidence type="ECO:0000313" key="2">
    <source>
        <dbReference type="Proteomes" id="UP000724672"/>
    </source>
</evidence>
<dbReference type="EMBL" id="WSFT01000031">
    <property type="protein sequence ID" value="MBS4538405.1"/>
    <property type="molecule type" value="Genomic_DNA"/>
</dbReference>
<proteinExistence type="predicted"/>